<organism evidence="1 2">
    <name type="scientific">Pseudodesulfovibrio alkaliphilus</name>
    <dbReference type="NCBI Taxonomy" id="2661613"/>
    <lineage>
        <taxon>Bacteria</taxon>
        <taxon>Pseudomonadati</taxon>
        <taxon>Thermodesulfobacteriota</taxon>
        <taxon>Desulfovibrionia</taxon>
        <taxon>Desulfovibrionales</taxon>
        <taxon>Desulfovibrionaceae</taxon>
    </lineage>
</organism>
<dbReference type="EMBL" id="WODC01000001">
    <property type="protein sequence ID" value="MUM76592.1"/>
    <property type="molecule type" value="Genomic_DNA"/>
</dbReference>
<evidence type="ECO:0008006" key="3">
    <source>
        <dbReference type="Google" id="ProtNLM"/>
    </source>
</evidence>
<evidence type="ECO:0000313" key="2">
    <source>
        <dbReference type="Proteomes" id="UP000461162"/>
    </source>
</evidence>
<proteinExistence type="predicted"/>
<dbReference type="GO" id="GO:0043165">
    <property type="term" value="P:Gram-negative-bacterium-type cell outer membrane assembly"/>
    <property type="evidence" value="ECO:0007669"/>
    <property type="project" value="InterPro"/>
</dbReference>
<sequence>MPLVRTLIPLLLPAALFLLTACGYSVGGAGERSVLGPEFRTLAISGVENPTTLPWLESRVRSLLRDELTRRGAITWTDSRNQADALIHITIHKYFRPTAVEGSREQTLRSSAIFLFSAEVISNTDSSVVWRSGEILQEWPFYPGQEDEADAEVTNLGIRRLADKMEQNY</sequence>
<dbReference type="InterPro" id="IPR007485">
    <property type="entry name" value="LPS_assembly_LptE"/>
</dbReference>
<comment type="caution">
    <text evidence="1">The sequence shown here is derived from an EMBL/GenBank/DDBJ whole genome shotgun (WGS) entry which is preliminary data.</text>
</comment>
<dbReference type="GO" id="GO:0019867">
    <property type="term" value="C:outer membrane"/>
    <property type="evidence" value="ECO:0007669"/>
    <property type="project" value="InterPro"/>
</dbReference>
<dbReference type="AlphaFoldDB" id="A0A7K1KL19"/>
<gene>
    <name evidence="1" type="ORF">GKC30_02965</name>
</gene>
<evidence type="ECO:0000313" key="1">
    <source>
        <dbReference type="EMBL" id="MUM76592.1"/>
    </source>
</evidence>
<reference evidence="1 2" key="1">
    <citation type="submission" date="2019-11" db="EMBL/GenBank/DDBJ databases">
        <title>Pseudodesulfovibrio alkaliphilus, sp. nov., an alkaliphilic sulfate-reducing bacteria from mud volcano of Taman peninsula, Russia.</title>
        <authorList>
            <person name="Frolova A."/>
            <person name="Merkel A.Y."/>
            <person name="Slobodkin A.I."/>
        </authorList>
    </citation>
    <scope>NUCLEOTIDE SEQUENCE [LARGE SCALE GENOMIC DNA]</scope>
    <source>
        <strain evidence="1 2">F-1</strain>
    </source>
</reference>
<dbReference type="Proteomes" id="UP000461162">
    <property type="component" value="Unassembled WGS sequence"/>
</dbReference>
<accession>A0A7K1KL19</accession>
<dbReference type="Pfam" id="PF04390">
    <property type="entry name" value="LptE"/>
    <property type="match status" value="1"/>
</dbReference>
<dbReference type="PROSITE" id="PS51257">
    <property type="entry name" value="PROKAR_LIPOPROTEIN"/>
    <property type="match status" value="1"/>
</dbReference>
<keyword evidence="2" id="KW-1185">Reference proteome</keyword>
<protein>
    <recommendedName>
        <fullName evidence="3">Lipoprotein</fullName>
    </recommendedName>
</protein>
<dbReference type="RefSeq" id="WP_155932193.1">
    <property type="nucleotide sequence ID" value="NZ_WODC01000001.1"/>
</dbReference>
<name>A0A7K1KL19_9BACT</name>